<feature type="signal peptide" evidence="1">
    <location>
        <begin position="1"/>
        <end position="21"/>
    </location>
</feature>
<dbReference type="EMBL" id="BAAAZI010000015">
    <property type="protein sequence ID" value="GAA4147084.1"/>
    <property type="molecule type" value="Genomic_DNA"/>
</dbReference>
<keyword evidence="3" id="KW-1185">Reference proteome</keyword>
<keyword evidence="1" id="KW-0732">Signal</keyword>
<feature type="chain" id="PRO_5047436740" evidence="1">
    <location>
        <begin position="22"/>
        <end position="950"/>
    </location>
</feature>
<evidence type="ECO:0000313" key="3">
    <source>
        <dbReference type="Proteomes" id="UP001500101"/>
    </source>
</evidence>
<protein>
    <submittedName>
        <fullName evidence="2">Uncharacterized protein</fullName>
    </submittedName>
</protein>
<proteinExistence type="predicted"/>
<reference evidence="3" key="1">
    <citation type="journal article" date="2019" name="Int. J. Syst. Evol. Microbiol.">
        <title>The Global Catalogue of Microorganisms (GCM) 10K type strain sequencing project: providing services to taxonomists for standard genome sequencing and annotation.</title>
        <authorList>
            <consortium name="The Broad Institute Genomics Platform"/>
            <consortium name="The Broad Institute Genome Sequencing Center for Infectious Disease"/>
            <person name="Wu L."/>
            <person name="Ma J."/>
        </authorList>
    </citation>
    <scope>NUCLEOTIDE SEQUENCE [LARGE SCALE GENOMIC DNA]</scope>
    <source>
        <strain evidence="3">JCM 16704</strain>
    </source>
</reference>
<comment type="caution">
    <text evidence="2">The sequence shown here is derived from an EMBL/GenBank/DDBJ whole genome shotgun (WGS) entry which is preliminary data.</text>
</comment>
<dbReference type="RefSeq" id="WP_344675865.1">
    <property type="nucleotide sequence ID" value="NZ_BAAAZI010000015.1"/>
</dbReference>
<organism evidence="2 3">
    <name type="scientific">Sphingobacterium kyonggiense</name>
    <dbReference type="NCBI Taxonomy" id="714075"/>
    <lineage>
        <taxon>Bacteria</taxon>
        <taxon>Pseudomonadati</taxon>
        <taxon>Bacteroidota</taxon>
        <taxon>Sphingobacteriia</taxon>
        <taxon>Sphingobacteriales</taxon>
        <taxon>Sphingobacteriaceae</taxon>
        <taxon>Sphingobacterium</taxon>
    </lineage>
</organism>
<sequence>MKKLLFLIVLICIAIQAKSQASRKDSTALPLYNLFQLAKYMNAKGLKNHQMDQVYYTLTSILDRSQRSKTTEESSQKLRLNFIEDYDALKINIIKKDINNNIFDIPSVEKKLQLNPNSTNKHRKDLLQEVITHEQNVNKLKEENQKLPILSNLKGKLDGHQFTLARLDSVKSKTEIDSIRKVVQKDIDDIKNQNIHPIKGLTLNDTVVSLQKSIADTISKHEKTRDSLISMVDSFSTKSAPHIAEYAKVIFNEIKKSNKTSLLLDFSSQGFESSSEKSTQIIQVQSTIQQAEQNSRSSFSLPSESDLIQAMAIFLANRAKQETVIWFLDRLKQDINNPFVYDAFPNTHKMLIQQTNFNSPDFGSAWRLAFAEDFIHLPSNLIASDWIDRNWSGSKKKLDELKVTVGLGQQLLQLVHKQYSYRDIIKHFHLNPAVPDTSKLNYINQIFDNLYILTNEFFMIDNVDTKPTYRLLSYEELSSLTEEEINTLSSLIEIKYGSYFKTKKGQFPDLKNLSSLLLTLSQFDKIAKQDQGGQESGQKNNFWEFMDQNILQIKNTFEFKPEEVRVIDNFKSALSIYKHIYQKNFDVALDTLLGILQKEVFKQGISVNIHTSGKIDLIEMGSDGVEKDISTLNKKGRFKPKEEIKLKIKDGKITINDNFPITIEDARKAIKFLKYASTANKKDKENIINLAIQDSKNEFWYKLVDLLNPDLNSGGKKDSTQIYDYDRLVLIGFLIDFMDNPMEALRTPIYSEYAAEVSNDYLKNRGLHHLAKLKQVTSFFSDISNSTDEKSLAAAIDRNVLPATSYRMKRESKFSISINGYVGPYAGMQWVLNSQTDYNNGWIYGITAPVGFTFSGSNQGIFLQVLDLGNLVNQYLWQSDPEIDEEKLKVRQIISPGINFMKYLKNSPFVFFVGANYVMTETTEKPKGSLNLFQYKAGIQVDIPIINLNR</sequence>
<dbReference type="Proteomes" id="UP001500101">
    <property type="component" value="Unassembled WGS sequence"/>
</dbReference>
<name>A0ABP7Z4B7_9SPHI</name>
<evidence type="ECO:0000256" key="1">
    <source>
        <dbReference type="SAM" id="SignalP"/>
    </source>
</evidence>
<evidence type="ECO:0000313" key="2">
    <source>
        <dbReference type="EMBL" id="GAA4147084.1"/>
    </source>
</evidence>
<accession>A0ABP7Z4B7</accession>
<gene>
    <name evidence="2" type="ORF">GCM10022216_32650</name>
</gene>